<accession>A0A2H1WTV3</accession>
<dbReference type="EMBL" id="ODYU01011013">
    <property type="protein sequence ID" value="SOQ56488.1"/>
    <property type="molecule type" value="Genomic_DNA"/>
</dbReference>
<proteinExistence type="predicted"/>
<evidence type="ECO:0000313" key="1">
    <source>
        <dbReference type="EMBL" id="SOQ56488.1"/>
    </source>
</evidence>
<protein>
    <submittedName>
        <fullName evidence="1">SFRICE_014513</fullName>
    </submittedName>
</protein>
<sequence length="88" mass="9987">MGQAVRRSCAVSTVESTQRMDSREGSYSTHRQYASFHIKNSLTESVSISVKLCVPMNVIGGSQTHPQQRNVAHFWWKSLLKLPLRELI</sequence>
<reference evidence="1" key="1">
    <citation type="submission" date="2016-07" db="EMBL/GenBank/DDBJ databases">
        <authorList>
            <person name="Bretaudeau A."/>
        </authorList>
    </citation>
    <scope>NUCLEOTIDE SEQUENCE</scope>
    <source>
        <strain evidence="1">Rice</strain>
        <tissue evidence="1">Whole body</tissue>
    </source>
</reference>
<gene>
    <name evidence="1" type="ORF">SFRICE_014513</name>
</gene>
<dbReference type="AlphaFoldDB" id="A0A2H1WTV3"/>
<name>A0A2H1WTV3_SPOFR</name>
<organism evidence="1">
    <name type="scientific">Spodoptera frugiperda</name>
    <name type="common">Fall armyworm</name>
    <dbReference type="NCBI Taxonomy" id="7108"/>
    <lineage>
        <taxon>Eukaryota</taxon>
        <taxon>Metazoa</taxon>
        <taxon>Ecdysozoa</taxon>
        <taxon>Arthropoda</taxon>
        <taxon>Hexapoda</taxon>
        <taxon>Insecta</taxon>
        <taxon>Pterygota</taxon>
        <taxon>Neoptera</taxon>
        <taxon>Endopterygota</taxon>
        <taxon>Lepidoptera</taxon>
        <taxon>Glossata</taxon>
        <taxon>Ditrysia</taxon>
        <taxon>Noctuoidea</taxon>
        <taxon>Noctuidae</taxon>
        <taxon>Amphipyrinae</taxon>
        <taxon>Spodoptera</taxon>
    </lineage>
</organism>